<dbReference type="PROSITE" id="PS00107">
    <property type="entry name" value="PROTEIN_KINASE_ATP"/>
    <property type="match status" value="1"/>
</dbReference>
<dbReference type="GO" id="GO:0005634">
    <property type="term" value="C:nucleus"/>
    <property type="evidence" value="ECO:0007669"/>
    <property type="project" value="TreeGrafter"/>
</dbReference>
<evidence type="ECO:0000256" key="1">
    <source>
        <dbReference type="ARBA" id="ARBA00006485"/>
    </source>
</evidence>
<evidence type="ECO:0000256" key="12">
    <source>
        <dbReference type="SAM" id="MobiDB-lite"/>
    </source>
</evidence>
<dbReference type="GO" id="GO:0005524">
    <property type="term" value="F:ATP binding"/>
    <property type="evidence" value="ECO:0007669"/>
    <property type="project" value="UniProtKB-UniRule"/>
</dbReference>
<dbReference type="InterPro" id="IPR008271">
    <property type="entry name" value="Ser/Thr_kinase_AS"/>
</dbReference>
<dbReference type="EC" id="2.7.11.22" evidence="2"/>
<evidence type="ECO:0000256" key="11">
    <source>
        <dbReference type="RuleBase" id="RU000304"/>
    </source>
</evidence>
<dbReference type="Pfam" id="PF00069">
    <property type="entry name" value="Pkinase"/>
    <property type="match status" value="2"/>
</dbReference>
<feature type="region of interest" description="Disordered" evidence="12">
    <location>
        <begin position="287"/>
        <end position="309"/>
    </location>
</feature>
<comment type="similarity">
    <text evidence="1">Belongs to the protein kinase superfamily. CMGC Ser/Thr protein kinase family. CDC2/CDKX subfamily.</text>
</comment>
<dbReference type="InParanoid" id="A0A2V0PEY0"/>
<comment type="catalytic activity">
    <reaction evidence="9">
        <text>L-seryl-[protein] + ATP = O-phospho-L-seryl-[protein] + ADP + H(+)</text>
        <dbReference type="Rhea" id="RHEA:17989"/>
        <dbReference type="Rhea" id="RHEA-COMP:9863"/>
        <dbReference type="Rhea" id="RHEA-COMP:11604"/>
        <dbReference type="ChEBI" id="CHEBI:15378"/>
        <dbReference type="ChEBI" id="CHEBI:29999"/>
        <dbReference type="ChEBI" id="CHEBI:30616"/>
        <dbReference type="ChEBI" id="CHEBI:83421"/>
        <dbReference type="ChEBI" id="CHEBI:456216"/>
        <dbReference type="EC" id="2.7.11.22"/>
    </reaction>
</comment>
<dbReference type="InterPro" id="IPR017441">
    <property type="entry name" value="Protein_kinase_ATP_BS"/>
</dbReference>
<dbReference type="InterPro" id="IPR000719">
    <property type="entry name" value="Prot_kinase_dom"/>
</dbReference>
<keyword evidence="7 10" id="KW-0067">ATP-binding</keyword>
<dbReference type="Gene3D" id="1.10.510.10">
    <property type="entry name" value="Transferase(Phosphotransferase) domain 1"/>
    <property type="match status" value="1"/>
</dbReference>
<gene>
    <name evidence="14" type="ORF">Rsub_10476</name>
</gene>
<evidence type="ECO:0000256" key="10">
    <source>
        <dbReference type="PROSITE-ProRule" id="PRU10141"/>
    </source>
</evidence>
<dbReference type="Proteomes" id="UP000247498">
    <property type="component" value="Unassembled WGS sequence"/>
</dbReference>
<evidence type="ECO:0000256" key="4">
    <source>
        <dbReference type="ARBA" id="ARBA00022679"/>
    </source>
</evidence>
<keyword evidence="5 10" id="KW-0547">Nucleotide-binding</keyword>
<dbReference type="PROSITE" id="PS00108">
    <property type="entry name" value="PROTEIN_KINASE_ST"/>
    <property type="match status" value="1"/>
</dbReference>
<evidence type="ECO:0000256" key="9">
    <source>
        <dbReference type="ARBA" id="ARBA00048367"/>
    </source>
</evidence>
<feature type="compositionally biased region" description="Low complexity" evidence="12">
    <location>
        <begin position="166"/>
        <end position="192"/>
    </location>
</feature>
<feature type="domain" description="Protein kinase" evidence="13">
    <location>
        <begin position="12"/>
        <end position="355"/>
    </location>
</feature>
<dbReference type="PROSITE" id="PS50011">
    <property type="entry name" value="PROTEIN_KINASE_DOM"/>
    <property type="match status" value="1"/>
</dbReference>
<evidence type="ECO:0000256" key="2">
    <source>
        <dbReference type="ARBA" id="ARBA00012425"/>
    </source>
</evidence>
<dbReference type="STRING" id="307507.A0A2V0PEY0"/>
<dbReference type="Gene3D" id="3.30.200.20">
    <property type="entry name" value="Phosphorylase Kinase, domain 1"/>
    <property type="match status" value="1"/>
</dbReference>
<reference evidence="14 15" key="1">
    <citation type="journal article" date="2018" name="Sci. Rep.">
        <title>Raphidocelis subcapitata (=Pseudokirchneriella subcapitata) provides an insight into genome evolution and environmental adaptations in the Sphaeropleales.</title>
        <authorList>
            <person name="Suzuki S."/>
            <person name="Yamaguchi H."/>
            <person name="Nakajima N."/>
            <person name="Kawachi M."/>
        </authorList>
    </citation>
    <scope>NUCLEOTIDE SEQUENCE [LARGE SCALE GENOMIC DNA]</scope>
    <source>
        <strain evidence="14 15">NIES-35</strain>
    </source>
</reference>
<dbReference type="GO" id="GO:0004693">
    <property type="term" value="F:cyclin-dependent protein serine/threonine kinase activity"/>
    <property type="evidence" value="ECO:0007669"/>
    <property type="project" value="UniProtKB-EC"/>
</dbReference>
<organism evidence="14 15">
    <name type="scientific">Raphidocelis subcapitata</name>
    <dbReference type="NCBI Taxonomy" id="307507"/>
    <lineage>
        <taxon>Eukaryota</taxon>
        <taxon>Viridiplantae</taxon>
        <taxon>Chlorophyta</taxon>
        <taxon>core chlorophytes</taxon>
        <taxon>Chlorophyceae</taxon>
        <taxon>CS clade</taxon>
        <taxon>Sphaeropleales</taxon>
        <taxon>Selenastraceae</taxon>
        <taxon>Raphidocelis</taxon>
    </lineage>
</organism>
<evidence type="ECO:0000313" key="14">
    <source>
        <dbReference type="EMBL" id="GBF98411.1"/>
    </source>
</evidence>
<evidence type="ECO:0000256" key="8">
    <source>
        <dbReference type="ARBA" id="ARBA00047811"/>
    </source>
</evidence>
<dbReference type="EMBL" id="BDRX01000124">
    <property type="protein sequence ID" value="GBF98411.1"/>
    <property type="molecule type" value="Genomic_DNA"/>
</dbReference>
<dbReference type="SMART" id="SM00220">
    <property type="entry name" value="S_TKc"/>
    <property type="match status" value="1"/>
</dbReference>
<evidence type="ECO:0000313" key="15">
    <source>
        <dbReference type="Proteomes" id="UP000247498"/>
    </source>
</evidence>
<dbReference type="SUPFAM" id="SSF56112">
    <property type="entry name" value="Protein kinase-like (PK-like)"/>
    <property type="match status" value="1"/>
</dbReference>
<sequence>MDDWTPELHRRYHRLRVLGHGAFGEVVAAVDRATGQRVAVKRVFSRAGTAAGAALREARALRALRHPNVVALLDATAEGPCLHLVQELCATDLSRLLDATYGQLPAPVAKALMRQLLAALAACHGAGLMHRDVKPSNLLLGFDGCLKLGDFGLARAVAGGEGSPGGSPEDSGPAEAADAAAEAEAAAAAEPTADADADADSPPSAPGSPAYSPAVATRWYRAPELLFGASKYDGAAVDVWGAGAVFAEMLGLCPLAPGASDIGQLALLQRLLGQITPRSWPGVEKLPDWGKVRFDPPEGGDPGSGGADPAEFARAGLAGALPDAGSDALDLLASLLSYLPAGRPSAAQALADPYFQNPPAPAEASEVAAFAAAALSTHARAERALGALAALGG</sequence>
<feature type="compositionally biased region" description="Basic and acidic residues" evidence="12">
    <location>
        <begin position="287"/>
        <end position="296"/>
    </location>
</feature>
<comment type="catalytic activity">
    <reaction evidence="8">
        <text>L-threonyl-[protein] + ATP = O-phospho-L-threonyl-[protein] + ADP + H(+)</text>
        <dbReference type="Rhea" id="RHEA:46608"/>
        <dbReference type="Rhea" id="RHEA-COMP:11060"/>
        <dbReference type="Rhea" id="RHEA-COMP:11605"/>
        <dbReference type="ChEBI" id="CHEBI:15378"/>
        <dbReference type="ChEBI" id="CHEBI:30013"/>
        <dbReference type="ChEBI" id="CHEBI:30616"/>
        <dbReference type="ChEBI" id="CHEBI:61977"/>
        <dbReference type="ChEBI" id="CHEBI:456216"/>
        <dbReference type="EC" id="2.7.11.22"/>
    </reaction>
</comment>
<evidence type="ECO:0000256" key="6">
    <source>
        <dbReference type="ARBA" id="ARBA00022777"/>
    </source>
</evidence>
<dbReference type="PANTHER" id="PTHR24056:SF171">
    <property type="entry name" value="CYCLIN-DEPENDENT KINASE 20"/>
    <property type="match status" value="1"/>
</dbReference>
<feature type="binding site" evidence="10">
    <location>
        <position position="41"/>
    </location>
    <ligand>
        <name>ATP</name>
        <dbReference type="ChEBI" id="CHEBI:30616"/>
    </ligand>
</feature>
<evidence type="ECO:0000256" key="7">
    <source>
        <dbReference type="ARBA" id="ARBA00022840"/>
    </source>
</evidence>
<proteinExistence type="inferred from homology"/>
<evidence type="ECO:0000259" key="13">
    <source>
        <dbReference type="PROSITE" id="PS50011"/>
    </source>
</evidence>
<name>A0A2V0PEY0_9CHLO</name>
<accession>A0A2V0PEY0</accession>
<protein>
    <recommendedName>
        <fullName evidence="2">cyclin-dependent kinase</fullName>
        <ecNumber evidence="2">2.7.11.22</ecNumber>
    </recommendedName>
</protein>
<dbReference type="InterPro" id="IPR050108">
    <property type="entry name" value="CDK"/>
</dbReference>
<comment type="caution">
    <text evidence="14">The sequence shown here is derived from an EMBL/GenBank/DDBJ whole genome shotgun (WGS) entry which is preliminary data.</text>
</comment>
<dbReference type="PANTHER" id="PTHR24056">
    <property type="entry name" value="CELL DIVISION PROTEIN KINASE"/>
    <property type="match status" value="1"/>
</dbReference>
<keyword evidence="3 11" id="KW-0723">Serine/threonine-protein kinase</keyword>
<dbReference type="OrthoDB" id="1732493at2759"/>
<evidence type="ECO:0000256" key="3">
    <source>
        <dbReference type="ARBA" id="ARBA00022527"/>
    </source>
</evidence>
<dbReference type="InterPro" id="IPR011009">
    <property type="entry name" value="Kinase-like_dom_sf"/>
</dbReference>
<evidence type="ECO:0000256" key="5">
    <source>
        <dbReference type="ARBA" id="ARBA00022741"/>
    </source>
</evidence>
<keyword evidence="6 14" id="KW-0418">Kinase</keyword>
<dbReference type="AlphaFoldDB" id="A0A2V0PEY0"/>
<keyword evidence="15" id="KW-1185">Reference proteome</keyword>
<feature type="region of interest" description="Disordered" evidence="12">
    <location>
        <begin position="159"/>
        <end position="212"/>
    </location>
</feature>
<keyword evidence="4" id="KW-0808">Transferase</keyword>